<organism evidence="2 3">
    <name type="scientific">Melipona bicolor</name>
    <dbReference type="NCBI Taxonomy" id="60889"/>
    <lineage>
        <taxon>Eukaryota</taxon>
        <taxon>Metazoa</taxon>
        <taxon>Ecdysozoa</taxon>
        <taxon>Arthropoda</taxon>
        <taxon>Hexapoda</taxon>
        <taxon>Insecta</taxon>
        <taxon>Pterygota</taxon>
        <taxon>Neoptera</taxon>
        <taxon>Endopterygota</taxon>
        <taxon>Hymenoptera</taxon>
        <taxon>Apocrita</taxon>
        <taxon>Aculeata</taxon>
        <taxon>Apoidea</taxon>
        <taxon>Anthophila</taxon>
        <taxon>Apidae</taxon>
        <taxon>Melipona</taxon>
    </lineage>
</organism>
<proteinExistence type="predicted"/>
<dbReference type="EMBL" id="JAHYIQ010000003">
    <property type="protein sequence ID" value="KAK1133424.1"/>
    <property type="molecule type" value="Genomic_DNA"/>
</dbReference>
<evidence type="ECO:0000256" key="1">
    <source>
        <dbReference type="SAM" id="MobiDB-lite"/>
    </source>
</evidence>
<accession>A0AA40G955</accession>
<dbReference type="Proteomes" id="UP001177670">
    <property type="component" value="Unassembled WGS sequence"/>
</dbReference>
<reference evidence="2" key="1">
    <citation type="submission" date="2021-10" db="EMBL/GenBank/DDBJ databases">
        <title>Melipona bicolor Genome sequencing and assembly.</title>
        <authorList>
            <person name="Araujo N.S."/>
            <person name="Arias M.C."/>
        </authorList>
    </citation>
    <scope>NUCLEOTIDE SEQUENCE</scope>
    <source>
        <strain evidence="2">USP_2M_L1-L4_2017</strain>
        <tissue evidence="2">Whole body</tissue>
    </source>
</reference>
<comment type="caution">
    <text evidence="2">The sequence shown here is derived from an EMBL/GenBank/DDBJ whole genome shotgun (WGS) entry which is preliminary data.</text>
</comment>
<gene>
    <name evidence="2" type="ORF">K0M31_011235</name>
</gene>
<feature type="region of interest" description="Disordered" evidence="1">
    <location>
        <begin position="75"/>
        <end position="100"/>
    </location>
</feature>
<evidence type="ECO:0000313" key="2">
    <source>
        <dbReference type="EMBL" id="KAK1133424.1"/>
    </source>
</evidence>
<evidence type="ECO:0000313" key="3">
    <source>
        <dbReference type="Proteomes" id="UP001177670"/>
    </source>
</evidence>
<feature type="non-terminal residue" evidence="2">
    <location>
        <position position="1"/>
    </location>
</feature>
<keyword evidence="3" id="KW-1185">Reference proteome</keyword>
<sequence length="100" mass="11167">RQRRRRQRRLRAAECRHSGKSPRIAIAPTEPGRSPIGDLEIQRARPGDYGVRSRSEDHRCRSVLLCTDDFVSQKDKGRFSLAGKPTAGLSPRGESSARIG</sequence>
<name>A0AA40G955_9HYME</name>
<protein>
    <submittedName>
        <fullName evidence="2">Uncharacterized protein</fullName>
    </submittedName>
</protein>
<feature type="non-terminal residue" evidence="2">
    <location>
        <position position="100"/>
    </location>
</feature>
<feature type="region of interest" description="Disordered" evidence="1">
    <location>
        <begin position="1"/>
        <end position="40"/>
    </location>
</feature>
<feature type="compositionally biased region" description="Basic residues" evidence="1">
    <location>
        <begin position="1"/>
        <end position="10"/>
    </location>
</feature>
<dbReference type="AlphaFoldDB" id="A0AA40G955"/>